<name>A0A7S8FHY5_9BACT</name>
<gene>
    <name evidence="1" type="ORF">Nkreftii_003967</name>
</gene>
<dbReference type="Proteomes" id="UP000593737">
    <property type="component" value="Chromosome"/>
</dbReference>
<accession>A0A7S8FHY5</accession>
<reference evidence="1 2" key="1">
    <citation type="journal article" date="2020" name="ISME J.">
        <title>Enrichment and physiological characterization of a novel comammox Nitrospira indicates ammonium inhibition of complete nitrification.</title>
        <authorList>
            <person name="Sakoula D."/>
            <person name="Koch H."/>
            <person name="Frank J."/>
            <person name="Jetten M.S.M."/>
            <person name="van Kessel M.A.H.J."/>
            <person name="Lucker S."/>
        </authorList>
    </citation>
    <scope>NUCLEOTIDE SEQUENCE [LARGE SCALE GENOMIC DNA]</scope>
    <source>
        <strain evidence="1">Comreactor17</strain>
    </source>
</reference>
<protein>
    <submittedName>
        <fullName evidence="1">Uncharacterized protein</fullName>
    </submittedName>
</protein>
<proteinExistence type="predicted"/>
<dbReference type="EMBL" id="CP047423">
    <property type="protein sequence ID" value="QPD06193.1"/>
    <property type="molecule type" value="Genomic_DNA"/>
</dbReference>
<evidence type="ECO:0000313" key="2">
    <source>
        <dbReference type="Proteomes" id="UP000593737"/>
    </source>
</evidence>
<sequence length="97" mass="10634">MERLFQATYNVGLNAGPLADLGRTLPELRQAIDDAKSYVIPKLDLHHFGGESFPGPSNFLCGELQLSPASFYQVIDEQRGQVLGFLVTGVKAQIEDL</sequence>
<organism evidence="1 2">
    <name type="scientific">Candidatus Nitrospira kreftii</name>
    <dbReference type="NCBI Taxonomy" id="2652173"/>
    <lineage>
        <taxon>Bacteria</taxon>
        <taxon>Pseudomonadati</taxon>
        <taxon>Nitrospirota</taxon>
        <taxon>Nitrospiria</taxon>
        <taxon>Nitrospirales</taxon>
        <taxon>Nitrospiraceae</taxon>
        <taxon>Nitrospira</taxon>
    </lineage>
</organism>
<evidence type="ECO:0000313" key="1">
    <source>
        <dbReference type="EMBL" id="QPD06193.1"/>
    </source>
</evidence>
<dbReference type="AlphaFoldDB" id="A0A7S8FHY5"/>
<dbReference type="KEGG" id="nkf:Nkreftii_003967"/>